<protein>
    <submittedName>
        <fullName evidence="1">Uncharacterized protein</fullName>
    </submittedName>
</protein>
<evidence type="ECO:0000313" key="1">
    <source>
        <dbReference type="EMBL" id="KKL92466.1"/>
    </source>
</evidence>
<feature type="non-terminal residue" evidence="1">
    <location>
        <position position="1"/>
    </location>
</feature>
<sequence length="141" mass="15830">LLYKDCDIIPSPTASEWAYSKIIELIGNNPNNFALFEDCDCRTDHKYIIDYEYGYLTFNDWIYYIASNKDATRDHVSLALGDTGVGWFSSGVIVNCPEDLILPEKGAITAETFDVLLNSIEHLIFGAFDLEGYIICTVPKG</sequence>
<name>A0A0F9GPP7_9ZZZZ</name>
<gene>
    <name evidence="1" type="ORF">LCGC14_1884440</name>
</gene>
<proteinExistence type="predicted"/>
<dbReference type="AlphaFoldDB" id="A0A0F9GPP7"/>
<organism evidence="1">
    <name type="scientific">marine sediment metagenome</name>
    <dbReference type="NCBI Taxonomy" id="412755"/>
    <lineage>
        <taxon>unclassified sequences</taxon>
        <taxon>metagenomes</taxon>
        <taxon>ecological metagenomes</taxon>
    </lineage>
</organism>
<dbReference type="EMBL" id="LAZR01019456">
    <property type="protein sequence ID" value="KKL92466.1"/>
    <property type="molecule type" value="Genomic_DNA"/>
</dbReference>
<accession>A0A0F9GPP7</accession>
<reference evidence="1" key="1">
    <citation type="journal article" date="2015" name="Nature">
        <title>Complex archaea that bridge the gap between prokaryotes and eukaryotes.</title>
        <authorList>
            <person name="Spang A."/>
            <person name="Saw J.H."/>
            <person name="Jorgensen S.L."/>
            <person name="Zaremba-Niedzwiedzka K."/>
            <person name="Martijn J."/>
            <person name="Lind A.E."/>
            <person name="van Eijk R."/>
            <person name="Schleper C."/>
            <person name="Guy L."/>
            <person name="Ettema T.J."/>
        </authorList>
    </citation>
    <scope>NUCLEOTIDE SEQUENCE</scope>
</reference>
<comment type="caution">
    <text evidence="1">The sequence shown here is derived from an EMBL/GenBank/DDBJ whole genome shotgun (WGS) entry which is preliminary data.</text>
</comment>